<evidence type="ECO:0000313" key="1">
    <source>
        <dbReference type="EMBL" id="SFQ27058.1"/>
    </source>
</evidence>
<dbReference type="GO" id="GO:0030420">
    <property type="term" value="P:establishment of competence for transformation"/>
    <property type="evidence" value="ECO:0007669"/>
    <property type="project" value="InterPro"/>
</dbReference>
<evidence type="ECO:0000313" key="2">
    <source>
        <dbReference type="Proteomes" id="UP000199136"/>
    </source>
</evidence>
<dbReference type="EMBL" id="FOXW01000004">
    <property type="protein sequence ID" value="SFQ27058.1"/>
    <property type="molecule type" value="Genomic_DNA"/>
</dbReference>
<dbReference type="Pfam" id="PF06338">
    <property type="entry name" value="ComK"/>
    <property type="match status" value="1"/>
</dbReference>
<protein>
    <submittedName>
        <fullName evidence="1">ComK protein</fullName>
    </submittedName>
</protein>
<organism evidence="1 2">
    <name type="scientific">Desemzia incerta</name>
    <dbReference type="NCBI Taxonomy" id="82801"/>
    <lineage>
        <taxon>Bacteria</taxon>
        <taxon>Bacillati</taxon>
        <taxon>Bacillota</taxon>
        <taxon>Bacilli</taxon>
        <taxon>Lactobacillales</taxon>
        <taxon>Carnobacteriaceae</taxon>
        <taxon>Desemzia</taxon>
    </lineage>
</organism>
<dbReference type="OrthoDB" id="2155584at2"/>
<sequence length="287" mass="33786">MEKNYDHIEGPLQNKVSDETDIMYTYEMQLHPSKVKSLVIDDENLSFFLSISQEKQHILIDHTTFYVKDIRDQKNTHFNTIVFNLNELPLVTTELSRVVMERYFEQKLLSYAFIQYIGKSLGFHQRCPFVSGHEIFIPEKGSTNDSTSWYAAHHILEGVLVKKTNQTVALVRNHYELLLNISIKSFNEQIERATILSYFQQIIISRLVSCYDDTAAYRHDNVLNIVEVRLKRQSFIQMSCPLKKLYHFVQNYRISETLEKIFGEKNPYIEEAREDLLKGYIKDKPSK</sequence>
<name>A0A1I5X539_9LACT</name>
<dbReference type="AlphaFoldDB" id="A0A1I5X539"/>
<reference evidence="1 2" key="1">
    <citation type="submission" date="2016-10" db="EMBL/GenBank/DDBJ databases">
        <authorList>
            <person name="de Groot N.N."/>
        </authorList>
    </citation>
    <scope>NUCLEOTIDE SEQUENCE [LARGE SCALE GENOMIC DNA]</scope>
    <source>
        <strain evidence="1 2">DSM 20581</strain>
    </source>
</reference>
<gene>
    <name evidence="1" type="ORF">SAMN04488506_1192</name>
</gene>
<keyword evidence="2" id="KW-1185">Reference proteome</keyword>
<accession>A0A1I5X539</accession>
<dbReference type="Proteomes" id="UP000199136">
    <property type="component" value="Unassembled WGS sequence"/>
</dbReference>
<proteinExistence type="predicted"/>
<dbReference type="RefSeq" id="WP_092480248.1">
    <property type="nucleotide sequence ID" value="NZ_FOXW01000004.1"/>
</dbReference>
<dbReference type="InterPro" id="IPR010461">
    <property type="entry name" value="ComK"/>
</dbReference>